<name>A0A9W6ZR03_9STRA</name>
<proteinExistence type="predicted"/>
<feature type="region of interest" description="Disordered" evidence="1">
    <location>
        <begin position="151"/>
        <end position="194"/>
    </location>
</feature>
<protein>
    <submittedName>
        <fullName evidence="3">Uncharacterized protein</fullName>
    </submittedName>
</protein>
<keyword evidence="2" id="KW-0472">Membrane</keyword>
<evidence type="ECO:0000256" key="2">
    <source>
        <dbReference type="SAM" id="Phobius"/>
    </source>
</evidence>
<feature type="compositionally biased region" description="Low complexity" evidence="1">
    <location>
        <begin position="59"/>
        <end position="87"/>
    </location>
</feature>
<sequence>MSAAPGLIESVWSGVGYLLLFLVPILCVSPALRAIALAQLGLQVAKPAQASAAAPISAPAQSLAPSPDPSPANLKPKLKTAPTPTTASQDNNDDDDDDDDDNVMDPTEWILHELRSKVNRGEPLDDDFVMKVATVLKIDADMVKEAYGKLELEGEEEDGDDDTGPRSKLPPVDPFTVPASSAPTDDPPRFSSQPLDTNWVKDLLPDGQESALINNIHKAEGLRDANGKALDYSEFEESHVVLCLNTFKEPSSPEDKRIEALVTLSCITETTEPSNSSLGRREKHANQVKLLNAIIQNDGLAAIHDIQAGFTEKRHRILAAHVLAKIASKIYEGWN</sequence>
<evidence type="ECO:0000256" key="1">
    <source>
        <dbReference type="SAM" id="MobiDB-lite"/>
    </source>
</evidence>
<keyword evidence="4" id="KW-1185">Reference proteome</keyword>
<gene>
    <name evidence="3" type="ORF">TrLO_g4772</name>
</gene>
<dbReference type="EMBL" id="BRXW01000445">
    <property type="protein sequence ID" value="GMH55538.1"/>
    <property type="molecule type" value="Genomic_DNA"/>
</dbReference>
<evidence type="ECO:0000313" key="4">
    <source>
        <dbReference type="Proteomes" id="UP001165122"/>
    </source>
</evidence>
<comment type="caution">
    <text evidence="3">The sequence shown here is derived from an EMBL/GenBank/DDBJ whole genome shotgun (WGS) entry which is preliminary data.</text>
</comment>
<dbReference type="AlphaFoldDB" id="A0A9W6ZR03"/>
<dbReference type="OrthoDB" id="204397at2759"/>
<organism evidence="3 4">
    <name type="scientific">Triparma laevis f. longispina</name>
    <dbReference type="NCBI Taxonomy" id="1714387"/>
    <lineage>
        <taxon>Eukaryota</taxon>
        <taxon>Sar</taxon>
        <taxon>Stramenopiles</taxon>
        <taxon>Ochrophyta</taxon>
        <taxon>Bolidophyceae</taxon>
        <taxon>Parmales</taxon>
        <taxon>Triparmaceae</taxon>
        <taxon>Triparma</taxon>
    </lineage>
</organism>
<keyword evidence="2" id="KW-0812">Transmembrane</keyword>
<evidence type="ECO:0000313" key="3">
    <source>
        <dbReference type="EMBL" id="GMH55538.1"/>
    </source>
</evidence>
<feature type="compositionally biased region" description="Acidic residues" evidence="1">
    <location>
        <begin position="153"/>
        <end position="162"/>
    </location>
</feature>
<keyword evidence="2" id="KW-1133">Transmembrane helix</keyword>
<accession>A0A9W6ZR03</accession>
<feature type="compositionally biased region" description="Acidic residues" evidence="1">
    <location>
        <begin position="91"/>
        <end position="103"/>
    </location>
</feature>
<feature type="region of interest" description="Disordered" evidence="1">
    <location>
        <begin position="59"/>
        <end position="104"/>
    </location>
</feature>
<feature type="transmembrane region" description="Helical" evidence="2">
    <location>
        <begin position="15"/>
        <end position="36"/>
    </location>
</feature>
<reference evidence="4" key="1">
    <citation type="journal article" date="2023" name="Commun. Biol.">
        <title>Genome analysis of Parmales, the sister group of diatoms, reveals the evolutionary specialization of diatoms from phago-mixotrophs to photoautotrophs.</title>
        <authorList>
            <person name="Ban H."/>
            <person name="Sato S."/>
            <person name="Yoshikawa S."/>
            <person name="Yamada K."/>
            <person name="Nakamura Y."/>
            <person name="Ichinomiya M."/>
            <person name="Sato N."/>
            <person name="Blanc-Mathieu R."/>
            <person name="Endo H."/>
            <person name="Kuwata A."/>
            <person name="Ogata H."/>
        </authorList>
    </citation>
    <scope>NUCLEOTIDE SEQUENCE [LARGE SCALE GENOMIC DNA]</scope>
    <source>
        <strain evidence="4">NIES 3700</strain>
    </source>
</reference>
<dbReference type="Proteomes" id="UP001165122">
    <property type="component" value="Unassembled WGS sequence"/>
</dbReference>